<evidence type="ECO:0000256" key="13">
    <source>
        <dbReference type="SAM" id="Phobius"/>
    </source>
</evidence>
<evidence type="ECO:0000256" key="12">
    <source>
        <dbReference type="ARBA" id="ARBA00037975"/>
    </source>
</evidence>
<reference evidence="15 16" key="1">
    <citation type="journal article" date="2019" name="Int. J. Syst. Evol. Microbiol.">
        <title>The Global Catalogue of Microorganisms (GCM) 10K type strain sequencing project: providing services to taxonomists for standard genome sequencing and annotation.</title>
        <authorList>
            <consortium name="The Broad Institute Genomics Platform"/>
            <consortium name="The Broad Institute Genome Sequencing Center for Infectious Disease"/>
            <person name="Wu L."/>
            <person name="Ma J."/>
        </authorList>
    </citation>
    <scope>NUCLEOTIDE SEQUENCE [LARGE SCALE GENOMIC DNA]</scope>
    <source>
        <strain evidence="15 16">JCM 14603</strain>
    </source>
</reference>
<comment type="cofactor">
    <cofactor evidence="1">
        <name>heme b</name>
        <dbReference type="ChEBI" id="CHEBI:60344"/>
    </cofactor>
</comment>
<evidence type="ECO:0000256" key="9">
    <source>
        <dbReference type="ARBA" id="ARBA00022989"/>
    </source>
</evidence>
<feature type="transmembrane region" description="Helical" evidence="13">
    <location>
        <begin position="141"/>
        <end position="161"/>
    </location>
</feature>
<feature type="transmembrane region" description="Helical" evidence="13">
    <location>
        <begin position="15"/>
        <end position="38"/>
    </location>
</feature>
<dbReference type="InterPro" id="IPR011577">
    <property type="entry name" value="Cyt_b561_bac/Ni-Hgenase"/>
</dbReference>
<dbReference type="Pfam" id="PF01292">
    <property type="entry name" value="Ni_hydr_CYTB"/>
    <property type="match status" value="1"/>
</dbReference>
<keyword evidence="5" id="KW-0349">Heme</keyword>
<evidence type="ECO:0000256" key="5">
    <source>
        <dbReference type="ARBA" id="ARBA00022617"/>
    </source>
</evidence>
<keyword evidence="6 13" id="KW-0812">Transmembrane</keyword>
<comment type="subcellular location">
    <subcellularLocation>
        <location evidence="2">Cell membrane</location>
        <topology evidence="2">Multi-pass membrane protein</topology>
    </subcellularLocation>
</comment>
<keyword evidence="4" id="KW-1003">Cell membrane</keyword>
<proteinExistence type="inferred from homology"/>
<keyword evidence="10" id="KW-0408">Iron</keyword>
<name>A0ABN1HVS9_9SPHN</name>
<keyword evidence="9 13" id="KW-1133">Transmembrane helix</keyword>
<protein>
    <submittedName>
        <fullName evidence="15">Cytochrome b</fullName>
    </submittedName>
</protein>
<dbReference type="SUPFAM" id="SSF81342">
    <property type="entry name" value="Transmembrane di-heme cytochromes"/>
    <property type="match status" value="1"/>
</dbReference>
<keyword evidence="7" id="KW-0479">Metal-binding</keyword>
<dbReference type="PANTHER" id="PTHR30529">
    <property type="entry name" value="CYTOCHROME B561"/>
    <property type="match status" value="1"/>
</dbReference>
<keyword evidence="16" id="KW-1185">Reference proteome</keyword>
<organism evidence="15 16">
    <name type="scientific">Sphingomonas insulae</name>
    <dbReference type="NCBI Taxonomy" id="424800"/>
    <lineage>
        <taxon>Bacteria</taxon>
        <taxon>Pseudomonadati</taxon>
        <taxon>Pseudomonadota</taxon>
        <taxon>Alphaproteobacteria</taxon>
        <taxon>Sphingomonadales</taxon>
        <taxon>Sphingomonadaceae</taxon>
        <taxon>Sphingomonas</taxon>
    </lineage>
</organism>
<comment type="similarity">
    <text evidence="12">Belongs to the cytochrome b561 family.</text>
</comment>
<gene>
    <name evidence="15" type="ORF">GCM10009102_20120</name>
</gene>
<dbReference type="RefSeq" id="WP_163959518.1">
    <property type="nucleotide sequence ID" value="NZ_BAAAES010000008.1"/>
</dbReference>
<evidence type="ECO:0000256" key="6">
    <source>
        <dbReference type="ARBA" id="ARBA00022692"/>
    </source>
</evidence>
<evidence type="ECO:0000256" key="2">
    <source>
        <dbReference type="ARBA" id="ARBA00004651"/>
    </source>
</evidence>
<evidence type="ECO:0000256" key="1">
    <source>
        <dbReference type="ARBA" id="ARBA00001970"/>
    </source>
</evidence>
<dbReference type="PANTHER" id="PTHR30529:SF1">
    <property type="entry name" value="CYTOCHROME B561 HOMOLOG 2"/>
    <property type="match status" value="1"/>
</dbReference>
<dbReference type="Gene3D" id="1.20.950.20">
    <property type="entry name" value="Transmembrane di-heme cytochromes, Chain C"/>
    <property type="match status" value="1"/>
</dbReference>
<evidence type="ECO:0000256" key="4">
    <source>
        <dbReference type="ARBA" id="ARBA00022475"/>
    </source>
</evidence>
<accession>A0ABN1HVS9</accession>
<evidence type="ECO:0000259" key="14">
    <source>
        <dbReference type="Pfam" id="PF01292"/>
    </source>
</evidence>
<evidence type="ECO:0000256" key="11">
    <source>
        <dbReference type="ARBA" id="ARBA00023136"/>
    </source>
</evidence>
<keyword evidence="8" id="KW-0249">Electron transport</keyword>
<evidence type="ECO:0000256" key="10">
    <source>
        <dbReference type="ARBA" id="ARBA00023004"/>
    </source>
</evidence>
<evidence type="ECO:0000256" key="3">
    <source>
        <dbReference type="ARBA" id="ARBA00022448"/>
    </source>
</evidence>
<dbReference type="EMBL" id="BAAAES010000008">
    <property type="protein sequence ID" value="GAA0669616.1"/>
    <property type="molecule type" value="Genomic_DNA"/>
</dbReference>
<evidence type="ECO:0000313" key="16">
    <source>
        <dbReference type="Proteomes" id="UP001500238"/>
    </source>
</evidence>
<feature type="transmembrane region" description="Helical" evidence="13">
    <location>
        <begin position="88"/>
        <end position="108"/>
    </location>
</feature>
<dbReference type="InterPro" id="IPR052168">
    <property type="entry name" value="Cytochrome_b561_oxidase"/>
</dbReference>
<dbReference type="InterPro" id="IPR016174">
    <property type="entry name" value="Di-haem_cyt_TM"/>
</dbReference>
<evidence type="ECO:0000313" key="15">
    <source>
        <dbReference type="EMBL" id="GAA0669616.1"/>
    </source>
</evidence>
<feature type="domain" description="Cytochrome b561 bacterial/Ni-hydrogenase" evidence="14">
    <location>
        <begin position="9"/>
        <end position="176"/>
    </location>
</feature>
<keyword evidence="3" id="KW-0813">Transport</keyword>
<evidence type="ECO:0000256" key="8">
    <source>
        <dbReference type="ARBA" id="ARBA00022982"/>
    </source>
</evidence>
<dbReference type="Proteomes" id="UP001500238">
    <property type="component" value="Unassembled WGS sequence"/>
</dbReference>
<keyword evidence="11 13" id="KW-0472">Membrane</keyword>
<evidence type="ECO:0000256" key="7">
    <source>
        <dbReference type="ARBA" id="ARBA00022723"/>
    </source>
</evidence>
<sequence length="184" mass="19964">MAGLPRGERYSSVAIAFHWTIAVLVIANLVIGIGHDAIPALRAFMGAHKAIGITVLVLTAGRIAWRLAHRPPALPAGTPAWEKGVAHATHWTLYLLMIAMPLTGWLMVSGPGPHRPFLWFGLFDIPLLPVGKGLSDLGHDAHGLLGWLMLALVVLHIAAALRHHLLLRDTVLVRMAPMLRRGSR</sequence>
<comment type="caution">
    <text evidence="15">The sequence shown here is derived from an EMBL/GenBank/DDBJ whole genome shotgun (WGS) entry which is preliminary data.</text>
</comment>